<keyword evidence="3 6" id="KW-0812">Transmembrane</keyword>
<dbReference type="PANTHER" id="PTHR43791:SF29">
    <property type="entry name" value="MAJOR FACILITATOR SUPERFAMILY (MFS) PROFILE DOMAIN-CONTAINING PROTEIN"/>
    <property type="match status" value="1"/>
</dbReference>
<evidence type="ECO:0000256" key="3">
    <source>
        <dbReference type="ARBA" id="ARBA00022692"/>
    </source>
</evidence>
<keyword evidence="2" id="KW-0813">Transport</keyword>
<keyword evidence="4 6" id="KW-1133">Transmembrane helix</keyword>
<comment type="subcellular location">
    <subcellularLocation>
        <location evidence="1">Membrane</location>
        <topology evidence="1">Multi-pass membrane protein</topology>
    </subcellularLocation>
</comment>
<dbReference type="PANTHER" id="PTHR43791">
    <property type="entry name" value="PERMEASE-RELATED"/>
    <property type="match status" value="1"/>
</dbReference>
<reference evidence="7 8" key="1">
    <citation type="journal article" date="2024" name="Commun. Biol.">
        <title>Comparative genomic analysis of thermophilic fungi reveals convergent evolutionary adaptations and gene losses.</title>
        <authorList>
            <person name="Steindorff A.S."/>
            <person name="Aguilar-Pontes M.V."/>
            <person name="Robinson A.J."/>
            <person name="Andreopoulos B."/>
            <person name="LaButti K."/>
            <person name="Kuo A."/>
            <person name="Mondo S."/>
            <person name="Riley R."/>
            <person name="Otillar R."/>
            <person name="Haridas S."/>
            <person name="Lipzen A."/>
            <person name="Grimwood J."/>
            <person name="Schmutz J."/>
            <person name="Clum A."/>
            <person name="Reid I.D."/>
            <person name="Moisan M.C."/>
            <person name="Butler G."/>
            <person name="Nguyen T.T.M."/>
            <person name="Dewar K."/>
            <person name="Conant G."/>
            <person name="Drula E."/>
            <person name="Henrissat B."/>
            <person name="Hansel C."/>
            <person name="Singer S."/>
            <person name="Hutchinson M.I."/>
            <person name="de Vries R.P."/>
            <person name="Natvig D.O."/>
            <person name="Powell A.J."/>
            <person name="Tsang A."/>
            <person name="Grigoriev I.V."/>
        </authorList>
    </citation>
    <scope>NUCLEOTIDE SEQUENCE [LARGE SCALE GENOMIC DNA]</scope>
    <source>
        <strain evidence="7 8">ATCC 24622</strain>
    </source>
</reference>
<evidence type="ECO:0000256" key="1">
    <source>
        <dbReference type="ARBA" id="ARBA00004141"/>
    </source>
</evidence>
<dbReference type="Proteomes" id="UP001586593">
    <property type="component" value="Unassembled WGS sequence"/>
</dbReference>
<keyword evidence="8" id="KW-1185">Reference proteome</keyword>
<comment type="caution">
    <text evidence="7">The sequence shown here is derived from an EMBL/GenBank/DDBJ whole genome shotgun (WGS) entry which is preliminary data.</text>
</comment>
<evidence type="ECO:0000313" key="7">
    <source>
        <dbReference type="EMBL" id="KAL1861338.1"/>
    </source>
</evidence>
<keyword evidence="5 6" id="KW-0472">Membrane</keyword>
<evidence type="ECO:0000313" key="8">
    <source>
        <dbReference type="Proteomes" id="UP001586593"/>
    </source>
</evidence>
<evidence type="ECO:0000256" key="6">
    <source>
        <dbReference type="SAM" id="Phobius"/>
    </source>
</evidence>
<sequence length="116" mass="13795">MRVNAILVGWCSRNSNNVGTRSVSAAMYNMTVQVGSIISAYIYQEKDKPLYKTGNRNLVIINFIIIFVFLFAKFYYVYQNKKRDRIWNAMSEQERQDYVKNTKFRGSRRLDFRFAH</sequence>
<feature type="transmembrane region" description="Helical" evidence="6">
    <location>
        <begin position="58"/>
        <end position="78"/>
    </location>
</feature>
<evidence type="ECO:0000256" key="4">
    <source>
        <dbReference type="ARBA" id="ARBA00022989"/>
    </source>
</evidence>
<gene>
    <name evidence="7" type="ORF">VTK73DRAFT_7139</name>
</gene>
<evidence type="ECO:0000256" key="5">
    <source>
        <dbReference type="ARBA" id="ARBA00023136"/>
    </source>
</evidence>
<dbReference type="EMBL" id="JAZHXJ010000437">
    <property type="protein sequence ID" value="KAL1861338.1"/>
    <property type="molecule type" value="Genomic_DNA"/>
</dbReference>
<name>A0ABR3WGE1_9PEZI</name>
<evidence type="ECO:0000256" key="2">
    <source>
        <dbReference type="ARBA" id="ARBA00022448"/>
    </source>
</evidence>
<protein>
    <submittedName>
        <fullName evidence="7">Uncharacterized protein</fullName>
    </submittedName>
</protein>
<organism evidence="7 8">
    <name type="scientific">Phialemonium thermophilum</name>
    <dbReference type="NCBI Taxonomy" id="223376"/>
    <lineage>
        <taxon>Eukaryota</taxon>
        <taxon>Fungi</taxon>
        <taxon>Dikarya</taxon>
        <taxon>Ascomycota</taxon>
        <taxon>Pezizomycotina</taxon>
        <taxon>Sordariomycetes</taxon>
        <taxon>Sordariomycetidae</taxon>
        <taxon>Cephalothecales</taxon>
        <taxon>Cephalothecaceae</taxon>
        <taxon>Phialemonium</taxon>
    </lineage>
</organism>
<accession>A0ABR3WGE1</accession>
<proteinExistence type="predicted"/>